<comment type="caution">
    <text evidence="9">The sequence shown here is derived from an EMBL/GenBank/DDBJ whole genome shotgun (WGS) entry which is preliminary data.</text>
</comment>
<reference evidence="9 10" key="1">
    <citation type="submission" date="2024-04" db="EMBL/GenBank/DDBJ databases">
        <title>Tritrichomonas musculus Genome.</title>
        <authorList>
            <person name="Alves-Ferreira E."/>
            <person name="Grigg M."/>
            <person name="Lorenzi H."/>
            <person name="Galac M."/>
        </authorList>
    </citation>
    <scope>NUCLEOTIDE SEQUENCE [LARGE SCALE GENOMIC DNA]</scope>
    <source>
        <strain evidence="9 10">EAF2021</strain>
    </source>
</reference>
<feature type="region of interest" description="Disordered" evidence="7">
    <location>
        <begin position="1"/>
        <end position="29"/>
    </location>
</feature>
<feature type="domain" description="RING-type" evidence="8">
    <location>
        <begin position="807"/>
        <end position="1031"/>
    </location>
</feature>
<evidence type="ECO:0000256" key="5">
    <source>
        <dbReference type="ARBA" id="ARBA00022786"/>
    </source>
</evidence>
<keyword evidence="10" id="KW-1185">Reference proteome</keyword>
<protein>
    <recommendedName>
        <fullName evidence="8">RING-type domain-containing protein</fullName>
    </recommendedName>
</protein>
<keyword evidence="6" id="KW-0862">Zinc</keyword>
<organism evidence="9 10">
    <name type="scientific">Tritrichomonas musculus</name>
    <dbReference type="NCBI Taxonomy" id="1915356"/>
    <lineage>
        <taxon>Eukaryota</taxon>
        <taxon>Metamonada</taxon>
        <taxon>Parabasalia</taxon>
        <taxon>Tritrichomonadida</taxon>
        <taxon>Tritrichomonadidae</taxon>
        <taxon>Tritrichomonas</taxon>
    </lineage>
</organism>
<dbReference type="Gene3D" id="1.20.120.1750">
    <property type="match status" value="1"/>
</dbReference>
<dbReference type="InterPro" id="IPR044066">
    <property type="entry name" value="TRIAD_supradom"/>
</dbReference>
<dbReference type="SUPFAM" id="SSF57850">
    <property type="entry name" value="RING/U-box"/>
    <property type="match status" value="1"/>
</dbReference>
<evidence type="ECO:0000256" key="3">
    <source>
        <dbReference type="ARBA" id="ARBA00022737"/>
    </source>
</evidence>
<sequence>MNEKSESSTLQVNQTANENQNDDNSNSNDEEIPAIEISDLLMEKTLLLLYQQIIKKAKNLIIDSQSELIKSFYNNDSDYITIIGCIYYLCQHPKLVDGSGFSVEQINSIYEYIEEKCGINGRVLLFTAIKRASDQNKIYNLIDLTIKNDLSSQNVKLEECQATFDGVVGVNSGKIPVFIFKINAENGFKIIKFSNRPGVSDLKCPRNILILSKYRDQNEDFENGVLLHKNFNFDYDDYGIEKHYLLEKSFDLFFFNYLFQAYWSDRSLTEDFIEINNINLPEKKISSIFHISKECEYWNNIYFCPRNKNIKQLVIKAIKNCLRLLSYIPNSIIIKYDNPLCAIDFIGDMKNNDYTEKIYIIDENNQGNPIPYPLNKATLDFALLYIHKLGKTCPQIWFSITGENFYYKQHEGHEIEAKFSNPYFDQNIKSVFDPHHPSHLILFVDKNFQHRPDNVNPLSWLPNSGASDELKDLQLKIDDSSINQNILNVSSHIMNKIGDIECTSDLFFITLSNGYPVVLSGFIPDSIYGIVEFESRDNSIKRGIYHLIKHFSKNFVKNQKLTEPIPLKEITSTNHWENYPTKSEERVAILNEIKLAIANHFHIDENNIKVLFLGKSMILLKIKGLHKNLVNHQIIDDVWNDKYQHCKADDEIKNILNGIHSINLQVTEVVHEQSIKIKIAHKKIFKILKKEFINTVQKISNYFGFLKLSIREYIETQQNDSIGYINIELIGTLACIAFASTIKEEFSNIIENNLIDEQFDVINEHFVMNYNNDLKYDKPNLFIIPSTNDAIKIQMIDSVHKNDEKEEYSTCIYLCEEQKNLPRCLYVYKYFNIFAHAICRNCILETFENMVDLQNAIDLQTRMIDRNKMINNCNDFKLLNFFVTPFDSEYKFPFGQCIWTLIECDDLISHYIKLWFTYNINVLIRNSYRYFIFCPFHKDIIYRTPENENNMICPKCKLFYHSKCHEWHYENDKCYTLKENEKRCPYCFSIVEKTGGCSHMHCKCKKHWCFKCENSQYYDCSSLVYFHMMMEHNESFFSFDRTIIHIYLNQQNEKEIVKLENETVTCKCFIPNDECLIIHDRQNGDNLQICSYDYLNLFNKSVYDLPLVIEKLYDIDMIVSVKKKESVMGDEDIKKRICKYFDYSIDSNSNV</sequence>
<evidence type="ECO:0000256" key="4">
    <source>
        <dbReference type="ARBA" id="ARBA00022771"/>
    </source>
</evidence>
<proteinExistence type="predicted"/>
<name>A0ABR2JF30_9EUKA</name>
<dbReference type="Proteomes" id="UP001470230">
    <property type="component" value="Unassembled WGS sequence"/>
</dbReference>
<dbReference type="PANTHER" id="PTHR11685">
    <property type="entry name" value="RBR FAMILY RING FINGER AND IBR DOMAIN-CONTAINING"/>
    <property type="match status" value="1"/>
</dbReference>
<evidence type="ECO:0000256" key="7">
    <source>
        <dbReference type="SAM" id="MobiDB-lite"/>
    </source>
</evidence>
<keyword evidence="3" id="KW-0677">Repeat</keyword>
<feature type="compositionally biased region" description="Low complexity" evidence="7">
    <location>
        <begin position="17"/>
        <end position="27"/>
    </location>
</feature>
<dbReference type="EMBL" id="JAPFFF010000012">
    <property type="protein sequence ID" value="KAK8876026.1"/>
    <property type="molecule type" value="Genomic_DNA"/>
</dbReference>
<feature type="compositionally biased region" description="Polar residues" evidence="7">
    <location>
        <begin position="7"/>
        <end position="16"/>
    </location>
</feature>
<evidence type="ECO:0000259" key="8">
    <source>
        <dbReference type="PROSITE" id="PS51873"/>
    </source>
</evidence>
<keyword evidence="1" id="KW-0808">Transferase</keyword>
<dbReference type="InterPro" id="IPR031127">
    <property type="entry name" value="E3_UB_ligase_RBR"/>
</dbReference>
<keyword evidence="2" id="KW-0479">Metal-binding</keyword>
<evidence type="ECO:0000313" key="10">
    <source>
        <dbReference type="Proteomes" id="UP001470230"/>
    </source>
</evidence>
<dbReference type="PROSITE" id="PS51873">
    <property type="entry name" value="TRIAD"/>
    <property type="match status" value="1"/>
</dbReference>
<gene>
    <name evidence="9" type="ORF">M9Y10_006210</name>
</gene>
<evidence type="ECO:0000313" key="9">
    <source>
        <dbReference type="EMBL" id="KAK8876026.1"/>
    </source>
</evidence>
<evidence type="ECO:0000256" key="6">
    <source>
        <dbReference type="ARBA" id="ARBA00022833"/>
    </source>
</evidence>
<evidence type="ECO:0000256" key="2">
    <source>
        <dbReference type="ARBA" id="ARBA00022723"/>
    </source>
</evidence>
<keyword evidence="5" id="KW-0833">Ubl conjugation pathway</keyword>
<evidence type="ECO:0000256" key="1">
    <source>
        <dbReference type="ARBA" id="ARBA00022679"/>
    </source>
</evidence>
<keyword evidence="4" id="KW-0863">Zinc-finger</keyword>
<accession>A0ABR2JF30</accession>